<evidence type="ECO:0000256" key="2">
    <source>
        <dbReference type="ARBA" id="ARBA00022448"/>
    </source>
</evidence>
<evidence type="ECO:0000256" key="4">
    <source>
        <dbReference type="ARBA" id="ARBA00022692"/>
    </source>
</evidence>
<gene>
    <name evidence="9" type="ORF">ESZ00_02140</name>
</gene>
<reference evidence="9 10" key="1">
    <citation type="journal article" date="2016" name="Int. J. Syst. Evol. Microbiol.">
        <title>Acidipila dinghuensis sp. nov., an acidobacterium isolated from forest soil.</title>
        <authorList>
            <person name="Jiang Y.W."/>
            <person name="Wang J."/>
            <person name="Chen M.H."/>
            <person name="Lv Y.Y."/>
            <person name="Qiu L.H."/>
        </authorList>
    </citation>
    <scope>NUCLEOTIDE SEQUENCE [LARGE SCALE GENOMIC DNA]</scope>
    <source>
        <strain evidence="9 10">DHOF10</strain>
    </source>
</reference>
<keyword evidence="10" id="KW-1185">Reference proteome</keyword>
<dbReference type="AlphaFoldDB" id="A0A4Q1SHG6"/>
<dbReference type="InterPro" id="IPR008969">
    <property type="entry name" value="CarboxyPept-like_regulatory"/>
</dbReference>
<dbReference type="InterPro" id="IPR057601">
    <property type="entry name" value="Oar-like_b-barrel"/>
</dbReference>
<evidence type="ECO:0000259" key="8">
    <source>
        <dbReference type="Pfam" id="PF25183"/>
    </source>
</evidence>
<organism evidence="9 10">
    <name type="scientific">Silvibacterium dinghuense</name>
    <dbReference type="NCBI Taxonomy" id="1560006"/>
    <lineage>
        <taxon>Bacteria</taxon>
        <taxon>Pseudomonadati</taxon>
        <taxon>Acidobacteriota</taxon>
        <taxon>Terriglobia</taxon>
        <taxon>Terriglobales</taxon>
        <taxon>Acidobacteriaceae</taxon>
        <taxon>Silvibacterium</taxon>
    </lineage>
</organism>
<dbReference type="SUPFAM" id="SSF49464">
    <property type="entry name" value="Carboxypeptidase regulatory domain-like"/>
    <property type="match status" value="1"/>
</dbReference>
<dbReference type="Gene3D" id="2.40.170.20">
    <property type="entry name" value="TonB-dependent receptor, beta-barrel domain"/>
    <property type="match status" value="1"/>
</dbReference>
<name>A0A4Q1SHG6_9BACT</name>
<feature type="region of interest" description="Disordered" evidence="7">
    <location>
        <begin position="208"/>
        <end position="237"/>
    </location>
</feature>
<dbReference type="GO" id="GO:0044718">
    <property type="term" value="P:siderophore transmembrane transport"/>
    <property type="evidence" value="ECO:0007669"/>
    <property type="project" value="TreeGrafter"/>
</dbReference>
<evidence type="ECO:0000313" key="10">
    <source>
        <dbReference type="Proteomes" id="UP000290253"/>
    </source>
</evidence>
<dbReference type="GO" id="GO:0015344">
    <property type="term" value="F:siderophore uptake transmembrane transporter activity"/>
    <property type="evidence" value="ECO:0007669"/>
    <property type="project" value="TreeGrafter"/>
</dbReference>
<accession>A0A4Q1SHG6</accession>
<dbReference type="PANTHER" id="PTHR30069">
    <property type="entry name" value="TONB-DEPENDENT OUTER MEMBRANE RECEPTOR"/>
    <property type="match status" value="1"/>
</dbReference>
<comment type="caution">
    <text evidence="9">The sequence shown here is derived from an EMBL/GenBank/DDBJ whole genome shotgun (WGS) entry which is preliminary data.</text>
</comment>
<feature type="domain" description="TonB-dependent transporter Oar-like beta-barrel" evidence="8">
    <location>
        <begin position="285"/>
        <end position="1266"/>
    </location>
</feature>
<dbReference type="EMBL" id="SDMK01000001">
    <property type="protein sequence ID" value="RXS96773.1"/>
    <property type="molecule type" value="Genomic_DNA"/>
</dbReference>
<feature type="compositionally biased region" description="Polar residues" evidence="7">
    <location>
        <begin position="209"/>
        <end position="233"/>
    </location>
</feature>
<keyword evidence="6" id="KW-0998">Cell outer membrane</keyword>
<keyword evidence="9" id="KW-0675">Receptor</keyword>
<evidence type="ECO:0000256" key="7">
    <source>
        <dbReference type="SAM" id="MobiDB-lite"/>
    </source>
</evidence>
<keyword evidence="5" id="KW-0472">Membrane</keyword>
<dbReference type="SUPFAM" id="SSF56935">
    <property type="entry name" value="Porins"/>
    <property type="match status" value="1"/>
</dbReference>
<dbReference type="Proteomes" id="UP000290253">
    <property type="component" value="Unassembled WGS sequence"/>
</dbReference>
<evidence type="ECO:0000256" key="1">
    <source>
        <dbReference type="ARBA" id="ARBA00004571"/>
    </source>
</evidence>
<dbReference type="GO" id="GO:0009279">
    <property type="term" value="C:cell outer membrane"/>
    <property type="evidence" value="ECO:0007669"/>
    <property type="project" value="UniProtKB-SubCell"/>
</dbReference>
<comment type="subcellular location">
    <subcellularLocation>
        <location evidence="1">Cell outer membrane</location>
        <topology evidence="1">Multi-pass membrane protein</topology>
    </subcellularLocation>
</comment>
<dbReference type="InterPro" id="IPR036942">
    <property type="entry name" value="Beta-barrel_TonB_sf"/>
</dbReference>
<keyword evidence="2" id="KW-0813">Transport</keyword>
<evidence type="ECO:0000256" key="6">
    <source>
        <dbReference type="ARBA" id="ARBA00023237"/>
    </source>
</evidence>
<dbReference type="PANTHER" id="PTHR30069:SF46">
    <property type="entry name" value="OAR PROTEIN"/>
    <property type="match status" value="1"/>
</dbReference>
<evidence type="ECO:0000256" key="5">
    <source>
        <dbReference type="ARBA" id="ARBA00023136"/>
    </source>
</evidence>
<evidence type="ECO:0000256" key="3">
    <source>
        <dbReference type="ARBA" id="ARBA00022452"/>
    </source>
</evidence>
<dbReference type="InterPro" id="IPR039426">
    <property type="entry name" value="TonB-dep_rcpt-like"/>
</dbReference>
<sequence>MKLLRALPGSFLTASKLEFKLTSRPCPEQGATICTFCCGGSVTRRCLCLLQVALVLFGVVGAFAQNATTSLRGVVKDPSGAVVPGATITLSNSSTGFTASATSNGAGEYQLQQLPPAKYTITVAAAGFGNQTKSAELLVNQPATINFAVTVQSSNVVVNVSGEAQTLNTSDASIGNSMNNATIQALPSETRNVPDLLSLQPGVLYLGPTASNSLTTDSRSGSVNGGRSDQGNITLDGLDNNDQVSGFAFQGVLRETQDSVEEFRVTTGGANADSGRSSGAQVSMVTKAGTNKFHGAAYEYYRPTNTVANDWFNKQAELSSGEPNVPGKLLRNIFGADLGGPVLKDKLFFFGNYEGERIAENAQVTQTDPTSSYQQGLLTYVSNGSAVTLTSAQVATLDAACTVNSVCPWGPGPDPYALKYLQSMPAANGFTEGDGYNSGSYTFSSPNPVSLNTMIAKIDFTPGQRHRVFVRGNLQKDTTDGTEQFPGQGASSVLVQNNKGIAAGDTWTISPSIVNDLRYAYVRQGYGNLGVGEEDYVDFRFLATPTAETRSTITSTPVNSIVDTLSWSKGKHNIQLGGTWRLVHQNFSTDANSFNGGSTNPYWLGGSAPGVDSVDSGFQNSYGIAYANLLGTVPSVTNNYNYNLTSSTSGTLLSDGAFVDRHYKANEFEYYLQDSWQVTPRLMLTFGLRHTILQTPWETSGQEVAPTIDTHAWYQEREAEAQSGQIYEPNLVFVPTGPYYHRPGYWPKSKDNFAPRFALAYAPDAKTSIRLGAGIYYDHFGESLVNIFSQNGSFGVSSSITDPAATYGYETSPRFIGRNTIPFTNCTAPSTVAFPFTPPACPDAGFAITWGLDNRLKTPYSEAFNLSVQRQLPAGWTLETGYVGRLGRHLLSSLDLAEPVDYVDPQGAGDYFAAGSKLSHLVDVNGGNADATVPTIQYFEDVFPFMAGIDYPGESATQAIYTNEWAPYRANLGATTSLSDIDYYCIYTCPAGYQSKFWQPQFSSLYALSTIGMSYYNSGQVTLRHPMTHGLQADISYTYSRSIDMGSDAERNTEFSGNLSSRGSILNTWKPYLNRGVSDFDTTHLLTVDWVYEMPFGRGKLIGGNADTLTNIFIGGWQFSGIARATSGLPFSFYEPGFTTNWQQESYAVVTAPIKMRRHFDENGEPQFFDDPDAINNGVSTGSPMRLPYPGEAGERNNFRGDGYFDIDSGLNKAWKLADYGSLKFAWEVYNVTNTVRFDPQSIQTGLTGGSLGVASTLLSSPRRMQFSLRYDF</sequence>
<dbReference type="OrthoDB" id="97893at2"/>
<keyword evidence="3" id="KW-1134">Transmembrane beta strand</keyword>
<dbReference type="Pfam" id="PF25183">
    <property type="entry name" value="OMP_b-brl_4"/>
    <property type="match status" value="1"/>
</dbReference>
<proteinExistence type="predicted"/>
<dbReference type="Gene3D" id="2.60.40.1120">
    <property type="entry name" value="Carboxypeptidase-like, regulatory domain"/>
    <property type="match status" value="1"/>
</dbReference>
<protein>
    <submittedName>
        <fullName evidence="9">TonB-dependent receptor</fullName>
    </submittedName>
</protein>
<evidence type="ECO:0000313" key="9">
    <source>
        <dbReference type="EMBL" id="RXS96773.1"/>
    </source>
</evidence>
<keyword evidence="4" id="KW-0812">Transmembrane</keyword>
<dbReference type="Pfam" id="PF13620">
    <property type="entry name" value="CarboxypepD_reg"/>
    <property type="match status" value="1"/>
</dbReference>